<evidence type="ECO:0000256" key="6">
    <source>
        <dbReference type="ARBA" id="ARBA00023014"/>
    </source>
</evidence>
<gene>
    <name evidence="10" type="ORF">QFZ56_006978</name>
</gene>
<dbReference type="Pfam" id="PF13370">
    <property type="entry name" value="Fer4_13"/>
    <property type="match status" value="1"/>
</dbReference>
<accession>A0ABU0QBG4</accession>
<dbReference type="Proteomes" id="UP001243364">
    <property type="component" value="Unassembled WGS sequence"/>
</dbReference>
<dbReference type="InterPro" id="IPR017896">
    <property type="entry name" value="4Fe4S_Fe-S-bd"/>
</dbReference>
<reference evidence="10 11" key="1">
    <citation type="submission" date="2023-07" db="EMBL/GenBank/DDBJ databases">
        <title>Comparative genomics of wheat-associated soil bacteria to identify genetic determinants of phenazine resistance.</title>
        <authorList>
            <person name="Mouncey N."/>
        </authorList>
    </citation>
    <scope>NUCLEOTIDE SEQUENCE [LARGE SCALE GENOMIC DNA]</scope>
    <source>
        <strain evidence="10 11">W4I19-2</strain>
    </source>
</reference>
<keyword evidence="6 8" id="KW-0411">Iron-sulfur</keyword>
<keyword evidence="5 8" id="KW-0408">Iron</keyword>
<comment type="caution">
    <text evidence="10">The sequence shown here is derived from an EMBL/GenBank/DDBJ whole genome shotgun (WGS) entry which is preliminary data.</text>
</comment>
<dbReference type="PANTHER" id="PTHR36923:SF3">
    <property type="entry name" value="FERREDOXIN"/>
    <property type="match status" value="1"/>
</dbReference>
<dbReference type="InterPro" id="IPR051269">
    <property type="entry name" value="Fe-S_cluster_ET"/>
</dbReference>
<dbReference type="SUPFAM" id="SSF54862">
    <property type="entry name" value="4Fe-4S ferredoxins"/>
    <property type="match status" value="1"/>
</dbReference>
<dbReference type="PROSITE" id="PS51379">
    <property type="entry name" value="4FE4S_FER_2"/>
    <property type="match status" value="1"/>
</dbReference>
<organism evidence="10 11">
    <name type="scientific">Streptomyces achromogenes</name>
    <dbReference type="NCBI Taxonomy" id="67255"/>
    <lineage>
        <taxon>Bacteria</taxon>
        <taxon>Bacillati</taxon>
        <taxon>Actinomycetota</taxon>
        <taxon>Actinomycetes</taxon>
        <taxon>Kitasatosporales</taxon>
        <taxon>Streptomycetaceae</taxon>
        <taxon>Streptomyces</taxon>
    </lineage>
</organism>
<evidence type="ECO:0000256" key="2">
    <source>
        <dbReference type="ARBA" id="ARBA00022448"/>
    </source>
</evidence>
<keyword evidence="11" id="KW-1185">Reference proteome</keyword>
<dbReference type="RefSeq" id="WP_306946428.1">
    <property type="nucleotide sequence ID" value="NZ_JAUSYA010000001.1"/>
</dbReference>
<evidence type="ECO:0000259" key="9">
    <source>
        <dbReference type="PROSITE" id="PS51379"/>
    </source>
</evidence>
<dbReference type="InterPro" id="IPR001080">
    <property type="entry name" value="3Fe4S_ferredoxin"/>
</dbReference>
<feature type="domain" description="4Fe-4S ferredoxin-type" evidence="9">
    <location>
        <begin position="1"/>
        <end position="29"/>
    </location>
</feature>
<protein>
    <recommendedName>
        <fullName evidence="8">Ferredoxin</fullName>
    </recommendedName>
</protein>
<comment type="cofactor">
    <cofactor evidence="1">
        <name>[3Fe-4S] cluster</name>
        <dbReference type="ChEBI" id="CHEBI:21137"/>
    </cofactor>
</comment>
<evidence type="ECO:0000256" key="5">
    <source>
        <dbReference type="ARBA" id="ARBA00023004"/>
    </source>
</evidence>
<keyword evidence="2 8" id="KW-0813">Transport</keyword>
<keyword evidence="7" id="KW-0003">3Fe-4S</keyword>
<evidence type="ECO:0000256" key="8">
    <source>
        <dbReference type="RuleBase" id="RU368020"/>
    </source>
</evidence>
<keyword evidence="3 8" id="KW-0479">Metal-binding</keyword>
<keyword evidence="4 8" id="KW-0249">Electron transport</keyword>
<dbReference type="PANTHER" id="PTHR36923">
    <property type="entry name" value="FERREDOXIN"/>
    <property type="match status" value="1"/>
</dbReference>
<evidence type="ECO:0000313" key="10">
    <source>
        <dbReference type="EMBL" id="MDQ0688015.1"/>
    </source>
</evidence>
<comment type="function">
    <text evidence="8">Ferredoxins are iron-sulfur proteins that transfer electrons in a wide variety of metabolic reactions.</text>
</comment>
<dbReference type="Gene3D" id="3.30.70.20">
    <property type="match status" value="1"/>
</dbReference>
<evidence type="ECO:0000313" key="11">
    <source>
        <dbReference type="Proteomes" id="UP001243364"/>
    </source>
</evidence>
<name>A0ABU0QBG4_STRAH</name>
<evidence type="ECO:0000256" key="1">
    <source>
        <dbReference type="ARBA" id="ARBA00001927"/>
    </source>
</evidence>
<evidence type="ECO:0000256" key="4">
    <source>
        <dbReference type="ARBA" id="ARBA00022982"/>
    </source>
</evidence>
<dbReference type="EMBL" id="JAUSYA010000001">
    <property type="protein sequence ID" value="MDQ0688015.1"/>
    <property type="molecule type" value="Genomic_DNA"/>
</dbReference>
<dbReference type="PRINTS" id="PR00352">
    <property type="entry name" value="3FE4SFRDOXIN"/>
</dbReference>
<sequence>MDIAIDHDKCIGAGQCAFIAPEVFDQGDDGSALLLVDRPAAAQFSAVREAAESCPMSAIAVAEDRERTA</sequence>
<proteinExistence type="predicted"/>
<evidence type="ECO:0000256" key="3">
    <source>
        <dbReference type="ARBA" id="ARBA00022723"/>
    </source>
</evidence>
<evidence type="ECO:0000256" key="7">
    <source>
        <dbReference type="ARBA" id="ARBA00023291"/>
    </source>
</evidence>